<dbReference type="EMBL" id="JAAIUW010000006">
    <property type="protein sequence ID" value="KAF7827929.1"/>
    <property type="molecule type" value="Genomic_DNA"/>
</dbReference>
<dbReference type="AlphaFoldDB" id="A0A834WRU9"/>
<gene>
    <name evidence="1" type="ORF">G2W53_019093</name>
</gene>
<accession>A0A834WRU9</accession>
<sequence>MSDKGKNKSWFSSILRPFKICLNGGDTKTIKGNKAKEHSDPEATIVAASKHFSSAHKQKELLIKVYTQKFVSKSKNMGGYSYKGAMKKKIFSLWSDFIRFFSINLAGDDIVKTTKAGAPRGGGADATMVAAMKHFSVPHKVRFG</sequence>
<reference evidence="1" key="1">
    <citation type="submission" date="2020-09" db="EMBL/GenBank/DDBJ databases">
        <title>Genome-Enabled Discovery of Anthraquinone Biosynthesis in Senna tora.</title>
        <authorList>
            <person name="Kang S.-H."/>
            <person name="Pandey R.P."/>
            <person name="Lee C.-M."/>
            <person name="Sim J.-S."/>
            <person name="Jeong J.-T."/>
            <person name="Choi B.-S."/>
            <person name="Jung M."/>
            <person name="Ginzburg D."/>
            <person name="Zhao K."/>
            <person name="Won S.Y."/>
            <person name="Oh T.-J."/>
            <person name="Yu Y."/>
            <person name="Kim N.-H."/>
            <person name="Lee O.R."/>
            <person name="Lee T.-H."/>
            <person name="Bashyal P."/>
            <person name="Kim T.-S."/>
            <person name="Lee W.-H."/>
            <person name="Kawkins C."/>
            <person name="Kim C.-K."/>
            <person name="Kim J.S."/>
            <person name="Ahn B.O."/>
            <person name="Rhee S.Y."/>
            <person name="Sohng J.K."/>
        </authorList>
    </citation>
    <scope>NUCLEOTIDE SEQUENCE</scope>
    <source>
        <tissue evidence="1">Leaf</tissue>
    </source>
</reference>
<dbReference type="Proteomes" id="UP000634136">
    <property type="component" value="Unassembled WGS sequence"/>
</dbReference>
<evidence type="ECO:0000313" key="1">
    <source>
        <dbReference type="EMBL" id="KAF7827929.1"/>
    </source>
</evidence>
<evidence type="ECO:0000313" key="2">
    <source>
        <dbReference type="Proteomes" id="UP000634136"/>
    </source>
</evidence>
<comment type="caution">
    <text evidence="1">The sequence shown here is derived from an EMBL/GenBank/DDBJ whole genome shotgun (WGS) entry which is preliminary data.</text>
</comment>
<keyword evidence="2" id="KW-1185">Reference proteome</keyword>
<proteinExistence type="predicted"/>
<name>A0A834WRU9_9FABA</name>
<organism evidence="1 2">
    <name type="scientific">Senna tora</name>
    <dbReference type="NCBI Taxonomy" id="362788"/>
    <lineage>
        <taxon>Eukaryota</taxon>
        <taxon>Viridiplantae</taxon>
        <taxon>Streptophyta</taxon>
        <taxon>Embryophyta</taxon>
        <taxon>Tracheophyta</taxon>
        <taxon>Spermatophyta</taxon>
        <taxon>Magnoliopsida</taxon>
        <taxon>eudicotyledons</taxon>
        <taxon>Gunneridae</taxon>
        <taxon>Pentapetalae</taxon>
        <taxon>rosids</taxon>
        <taxon>fabids</taxon>
        <taxon>Fabales</taxon>
        <taxon>Fabaceae</taxon>
        <taxon>Caesalpinioideae</taxon>
        <taxon>Cassia clade</taxon>
        <taxon>Senna</taxon>
    </lineage>
</organism>
<dbReference type="OrthoDB" id="1630091at2759"/>
<protein>
    <submittedName>
        <fullName evidence="1">Uncharacterized protein</fullName>
    </submittedName>
</protein>